<dbReference type="EMBL" id="DTLI01000197">
    <property type="protein sequence ID" value="HHS52833.1"/>
    <property type="molecule type" value="Genomic_DNA"/>
</dbReference>
<proteinExistence type="predicted"/>
<organism evidence="2">
    <name type="scientific">candidate division WOR-3 bacterium</name>
    <dbReference type="NCBI Taxonomy" id="2052148"/>
    <lineage>
        <taxon>Bacteria</taxon>
        <taxon>Bacteria division WOR-3</taxon>
    </lineage>
</organism>
<dbReference type="AlphaFoldDB" id="A0A7C6AAG9"/>
<protein>
    <submittedName>
        <fullName evidence="2">Uncharacterized protein</fullName>
    </submittedName>
</protein>
<evidence type="ECO:0000256" key="1">
    <source>
        <dbReference type="SAM" id="MobiDB-lite"/>
    </source>
</evidence>
<accession>A0A7C6AAG9</accession>
<evidence type="ECO:0000313" key="2">
    <source>
        <dbReference type="EMBL" id="HHS52833.1"/>
    </source>
</evidence>
<name>A0A7C6AAG9_UNCW3</name>
<feature type="region of interest" description="Disordered" evidence="1">
    <location>
        <begin position="21"/>
        <end position="48"/>
    </location>
</feature>
<sequence length="61" mass="7314">MARSKSKQKLRRFKFYLKRKRRKERAKLKQVSPTQDTFQPQPVQPQNNFITPVIEEQGPSN</sequence>
<gene>
    <name evidence="2" type="ORF">ENW73_08275</name>
</gene>
<comment type="caution">
    <text evidence="2">The sequence shown here is derived from an EMBL/GenBank/DDBJ whole genome shotgun (WGS) entry which is preliminary data.</text>
</comment>
<reference evidence="2" key="1">
    <citation type="journal article" date="2020" name="mSystems">
        <title>Genome- and Community-Level Interaction Insights into Carbon Utilization and Element Cycling Functions of Hydrothermarchaeota in Hydrothermal Sediment.</title>
        <authorList>
            <person name="Zhou Z."/>
            <person name="Liu Y."/>
            <person name="Xu W."/>
            <person name="Pan J."/>
            <person name="Luo Z.H."/>
            <person name="Li M."/>
        </authorList>
    </citation>
    <scope>NUCLEOTIDE SEQUENCE [LARGE SCALE GENOMIC DNA]</scope>
    <source>
        <strain evidence="2">SpSt-876</strain>
    </source>
</reference>